<accession>A0A1F8B794</accession>
<keyword evidence="1" id="KW-0472">Membrane</keyword>
<proteinExistence type="predicted"/>
<sequence length="206" mass="23690">MRKPHLALEEKVKKVLETDKLPPLKEKPRALPAILNLKYFQALLTCVLLIILFTTTFFLAYLTDKRKRLIPKNFEDCLKLKGSVIQKSYPPVCINKDGKRFIQNLPDQEKRLLEADFEKTKVKGVSFNPTSFSTSCIERGKELLEEVNRCQQVTEEECHKIKQEFDKCVLSCKKDLGENECFVICKPVCENQVTSDGISIDSSKME</sequence>
<gene>
    <name evidence="2" type="ORF">A2892_02745</name>
</gene>
<evidence type="ECO:0000256" key="1">
    <source>
        <dbReference type="SAM" id="Phobius"/>
    </source>
</evidence>
<feature type="transmembrane region" description="Helical" evidence="1">
    <location>
        <begin position="39"/>
        <end position="62"/>
    </location>
</feature>
<dbReference type="STRING" id="1802517.A2892_02745"/>
<keyword evidence="1" id="KW-1133">Transmembrane helix</keyword>
<dbReference type="AlphaFoldDB" id="A0A1F8B794"/>
<organism evidence="2 3">
    <name type="scientific">Candidatus Woesebacteria bacterium RIFCSPLOWO2_01_FULL_39_10b</name>
    <dbReference type="NCBI Taxonomy" id="1802517"/>
    <lineage>
        <taxon>Bacteria</taxon>
        <taxon>Candidatus Woeseibacteriota</taxon>
    </lineage>
</organism>
<dbReference type="Proteomes" id="UP000176404">
    <property type="component" value="Unassembled WGS sequence"/>
</dbReference>
<reference evidence="2 3" key="1">
    <citation type="journal article" date="2016" name="Nat. Commun.">
        <title>Thousands of microbial genomes shed light on interconnected biogeochemical processes in an aquifer system.</title>
        <authorList>
            <person name="Anantharaman K."/>
            <person name="Brown C.T."/>
            <person name="Hug L.A."/>
            <person name="Sharon I."/>
            <person name="Castelle C.J."/>
            <person name="Probst A.J."/>
            <person name="Thomas B.C."/>
            <person name="Singh A."/>
            <person name="Wilkins M.J."/>
            <person name="Karaoz U."/>
            <person name="Brodie E.L."/>
            <person name="Williams K.H."/>
            <person name="Hubbard S.S."/>
            <person name="Banfield J.F."/>
        </authorList>
    </citation>
    <scope>NUCLEOTIDE SEQUENCE [LARGE SCALE GENOMIC DNA]</scope>
</reference>
<dbReference type="EMBL" id="MGHD01000012">
    <property type="protein sequence ID" value="OGM59877.1"/>
    <property type="molecule type" value="Genomic_DNA"/>
</dbReference>
<protein>
    <submittedName>
        <fullName evidence="2">Uncharacterized protein</fullName>
    </submittedName>
</protein>
<comment type="caution">
    <text evidence="2">The sequence shown here is derived from an EMBL/GenBank/DDBJ whole genome shotgun (WGS) entry which is preliminary data.</text>
</comment>
<name>A0A1F8B794_9BACT</name>
<evidence type="ECO:0000313" key="3">
    <source>
        <dbReference type="Proteomes" id="UP000176404"/>
    </source>
</evidence>
<evidence type="ECO:0000313" key="2">
    <source>
        <dbReference type="EMBL" id="OGM59877.1"/>
    </source>
</evidence>
<keyword evidence="1" id="KW-0812">Transmembrane</keyword>